<evidence type="ECO:0000256" key="3">
    <source>
        <dbReference type="PROSITE-ProRule" id="PRU00708"/>
    </source>
</evidence>
<gene>
    <name evidence="4" type="ORF">Cni_G17294</name>
</gene>
<evidence type="ECO:0000256" key="2">
    <source>
        <dbReference type="ARBA" id="ARBA00022737"/>
    </source>
</evidence>
<evidence type="ECO:0000313" key="5">
    <source>
        <dbReference type="Proteomes" id="UP001327560"/>
    </source>
</evidence>
<evidence type="ECO:0000313" key="4">
    <source>
        <dbReference type="EMBL" id="WOL08541.1"/>
    </source>
</evidence>
<dbReference type="Pfam" id="PF12854">
    <property type="entry name" value="PPR_1"/>
    <property type="match status" value="1"/>
</dbReference>
<feature type="repeat" description="PPR" evidence="3">
    <location>
        <begin position="389"/>
        <end position="423"/>
    </location>
</feature>
<protein>
    <submittedName>
        <fullName evidence="4">Pentatricopeptide repeat-containing protein</fullName>
    </submittedName>
</protein>
<dbReference type="AlphaFoldDB" id="A0AAQ3QDF3"/>
<dbReference type="Proteomes" id="UP001327560">
    <property type="component" value="Chromosome 5"/>
</dbReference>
<feature type="repeat" description="PPR" evidence="3">
    <location>
        <begin position="61"/>
        <end position="95"/>
    </location>
</feature>
<name>A0AAQ3QDF3_9LILI</name>
<keyword evidence="2" id="KW-0677">Repeat</keyword>
<feature type="repeat" description="PPR" evidence="3">
    <location>
        <begin position="194"/>
        <end position="228"/>
    </location>
</feature>
<dbReference type="PANTHER" id="PTHR47926">
    <property type="entry name" value="PENTATRICOPEPTIDE REPEAT-CONTAINING PROTEIN"/>
    <property type="match status" value="1"/>
</dbReference>
<dbReference type="InterPro" id="IPR011990">
    <property type="entry name" value="TPR-like_helical_dom_sf"/>
</dbReference>
<reference evidence="4 5" key="1">
    <citation type="submission" date="2023-10" db="EMBL/GenBank/DDBJ databases">
        <title>Chromosome-scale genome assembly provides insights into flower coloration mechanisms of Canna indica.</title>
        <authorList>
            <person name="Li C."/>
        </authorList>
    </citation>
    <scope>NUCLEOTIDE SEQUENCE [LARGE SCALE GENOMIC DNA]</scope>
    <source>
        <tissue evidence="4">Flower</tissue>
    </source>
</reference>
<proteinExistence type="inferred from homology"/>
<evidence type="ECO:0000256" key="1">
    <source>
        <dbReference type="ARBA" id="ARBA00006643"/>
    </source>
</evidence>
<dbReference type="Pfam" id="PF13041">
    <property type="entry name" value="PPR_2"/>
    <property type="match status" value="3"/>
</dbReference>
<dbReference type="InterPro" id="IPR046960">
    <property type="entry name" value="PPR_At4g14850-like_plant"/>
</dbReference>
<comment type="similarity">
    <text evidence="1">Belongs to the PPR family. PCMP-H subfamily.</text>
</comment>
<feature type="repeat" description="PPR" evidence="3">
    <location>
        <begin position="163"/>
        <end position="193"/>
    </location>
</feature>
<dbReference type="PROSITE" id="PS51375">
    <property type="entry name" value="PPR"/>
    <property type="match status" value="5"/>
</dbReference>
<dbReference type="Gene3D" id="1.25.40.10">
    <property type="entry name" value="Tetratricopeptide repeat domain"/>
    <property type="match status" value="4"/>
</dbReference>
<dbReference type="PANTHER" id="PTHR47926:SF531">
    <property type="entry name" value="TETRATRICOPEPTIDE REPEAT SUPERFAMILY PROTEIN"/>
    <property type="match status" value="1"/>
</dbReference>
<organism evidence="4 5">
    <name type="scientific">Canna indica</name>
    <name type="common">Indian-shot</name>
    <dbReference type="NCBI Taxonomy" id="4628"/>
    <lineage>
        <taxon>Eukaryota</taxon>
        <taxon>Viridiplantae</taxon>
        <taxon>Streptophyta</taxon>
        <taxon>Embryophyta</taxon>
        <taxon>Tracheophyta</taxon>
        <taxon>Spermatophyta</taxon>
        <taxon>Magnoliopsida</taxon>
        <taxon>Liliopsida</taxon>
        <taxon>Zingiberales</taxon>
        <taxon>Cannaceae</taxon>
        <taxon>Canna</taxon>
    </lineage>
</organism>
<dbReference type="InterPro" id="IPR002885">
    <property type="entry name" value="PPR_rpt"/>
</dbReference>
<keyword evidence="5" id="KW-1185">Reference proteome</keyword>
<dbReference type="FunFam" id="1.25.40.10:FF:000333">
    <property type="entry name" value="Pentatricopeptide repeat-containing protein"/>
    <property type="match status" value="1"/>
</dbReference>
<dbReference type="GO" id="GO:0009451">
    <property type="term" value="P:RNA modification"/>
    <property type="evidence" value="ECO:0007669"/>
    <property type="project" value="InterPro"/>
</dbReference>
<dbReference type="NCBIfam" id="TIGR00756">
    <property type="entry name" value="PPR"/>
    <property type="match status" value="7"/>
</dbReference>
<dbReference type="Pfam" id="PF01535">
    <property type="entry name" value="PPR"/>
    <property type="match status" value="1"/>
</dbReference>
<dbReference type="GO" id="GO:0003723">
    <property type="term" value="F:RNA binding"/>
    <property type="evidence" value="ECO:0007669"/>
    <property type="project" value="InterPro"/>
</dbReference>
<dbReference type="EMBL" id="CP136894">
    <property type="protein sequence ID" value="WOL08541.1"/>
    <property type="molecule type" value="Genomic_DNA"/>
</dbReference>
<feature type="repeat" description="PPR" evidence="3">
    <location>
        <begin position="256"/>
        <end position="290"/>
    </location>
</feature>
<sequence length="512" mass="57776">MMLQMLQKVKGLRELKQVHLQVILHSLGENNFVLPKLIDLSSAFHSLDYALLIFQNARSRNVVVQNTMIKCFVEKGYQNEAFLTYNKMRASGIPPNNFTFTFLLKACESLESLRWSKGVHCQYLRLGFDSYVFVQNALLNAYAKCSKEVNFAREVFDNMSTRDVVSWNSIIGTYIGYGDIKQAMALFELMPERNVVSWNSVIAGLCRVGDMASARLVFDQMTTRNNISWNTLISGYVMIDDILTAKSIFDQMVDKDVVSWTTMVSACAKIGDLGCARKMFDQMPVKNVVSWNAMIAGYNENSQFNEALNIFQLMLLQRRILPDEATLTSVISSCAQLGSLEHGNWIYSYIKKNKIPLTIPLGNALIDMFAKCGDIKYSELVFNKMPRKCIITWTTMISGFAYNGQCAEALALFKRMSTDQIEPDDVIFISVLSACTHVSNSRALEGKWESVINARSMMHQEGLEKVPGCSSIQVGGEVNEFLVKDTRHKRGKEIYEVLAGLTQVMKQVGYIP</sequence>
<accession>A0AAQ3QDF3</accession>